<sequence>MSDLPRPPSPVLDAAARLFADRAAAGPDPRLLPLPEIRARLDLAQSGPTARPEAHIEDLTVPGGPTGPVRVRVVRPPGPAAGPLPVVLHLHGGGWIAGSTTSHDRLLRELAVGAQTAVVFVDYDLAPEAPYPTALLQARTVAGWITRQGAAIGLDPARMAVLGDSAGGNLAAALSLTATEHGEFSFVRQVLLYPPLSADFDTPSYRQFAQGYFQSADYLRWLWQQYLPDPALRNEPTAAPLHARPDQLTALPPTLVITAEADVLRDEGEAYAAKLRAAGVPVTAVRYLGTVHAFVVLDGLRDTPAARAAIAQITAFLRDALHRRQES</sequence>
<evidence type="ECO:0000313" key="4">
    <source>
        <dbReference type="EMBL" id="GAA2275815.1"/>
    </source>
</evidence>
<evidence type="ECO:0000256" key="1">
    <source>
        <dbReference type="ARBA" id="ARBA00010515"/>
    </source>
</evidence>
<proteinExistence type="inferred from homology"/>
<evidence type="ECO:0000256" key="2">
    <source>
        <dbReference type="ARBA" id="ARBA00022801"/>
    </source>
</evidence>
<dbReference type="InterPro" id="IPR050300">
    <property type="entry name" value="GDXG_lipolytic_enzyme"/>
</dbReference>
<protein>
    <submittedName>
        <fullName evidence="4">Alpha/beta hydrolase</fullName>
    </submittedName>
</protein>
<dbReference type="Pfam" id="PF07859">
    <property type="entry name" value="Abhydrolase_3"/>
    <property type="match status" value="1"/>
</dbReference>
<dbReference type="PANTHER" id="PTHR48081">
    <property type="entry name" value="AB HYDROLASE SUPERFAMILY PROTEIN C4A8.06C"/>
    <property type="match status" value="1"/>
</dbReference>
<dbReference type="InterPro" id="IPR013094">
    <property type="entry name" value="AB_hydrolase_3"/>
</dbReference>
<gene>
    <name evidence="4" type="ORF">GCM10010430_72110</name>
</gene>
<keyword evidence="2 4" id="KW-0378">Hydrolase</keyword>
<dbReference type="RefSeq" id="WP_344640796.1">
    <property type="nucleotide sequence ID" value="NZ_BAAATR010000053.1"/>
</dbReference>
<dbReference type="Proteomes" id="UP001500305">
    <property type="component" value="Unassembled WGS sequence"/>
</dbReference>
<dbReference type="PROSITE" id="PS01173">
    <property type="entry name" value="LIPASE_GDXG_HIS"/>
    <property type="match status" value="1"/>
</dbReference>
<dbReference type="Gene3D" id="3.40.50.1820">
    <property type="entry name" value="alpha/beta hydrolase"/>
    <property type="match status" value="1"/>
</dbReference>
<accession>A0ABP5RWG9</accession>
<dbReference type="InterPro" id="IPR029058">
    <property type="entry name" value="AB_hydrolase_fold"/>
</dbReference>
<name>A0ABP5RWG9_9ACTN</name>
<organism evidence="4 5">
    <name type="scientific">Kitasatospora cystarginea</name>
    <dbReference type="NCBI Taxonomy" id="58350"/>
    <lineage>
        <taxon>Bacteria</taxon>
        <taxon>Bacillati</taxon>
        <taxon>Actinomycetota</taxon>
        <taxon>Actinomycetes</taxon>
        <taxon>Kitasatosporales</taxon>
        <taxon>Streptomycetaceae</taxon>
        <taxon>Kitasatospora</taxon>
    </lineage>
</organism>
<evidence type="ECO:0000259" key="3">
    <source>
        <dbReference type="Pfam" id="PF07859"/>
    </source>
</evidence>
<dbReference type="GO" id="GO:0016787">
    <property type="term" value="F:hydrolase activity"/>
    <property type="evidence" value="ECO:0007669"/>
    <property type="project" value="UniProtKB-KW"/>
</dbReference>
<reference evidence="5" key="1">
    <citation type="journal article" date="2019" name="Int. J. Syst. Evol. Microbiol.">
        <title>The Global Catalogue of Microorganisms (GCM) 10K type strain sequencing project: providing services to taxonomists for standard genome sequencing and annotation.</title>
        <authorList>
            <consortium name="The Broad Institute Genomics Platform"/>
            <consortium name="The Broad Institute Genome Sequencing Center for Infectious Disease"/>
            <person name="Wu L."/>
            <person name="Ma J."/>
        </authorList>
    </citation>
    <scope>NUCLEOTIDE SEQUENCE [LARGE SCALE GENOMIC DNA]</scope>
    <source>
        <strain evidence="5">JCM 7356</strain>
    </source>
</reference>
<keyword evidence="5" id="KW-1185">Reference proteome</keyword>
<comment type="similarity">
    <text evidence="1">Belongs to the 'GDXG' lipolytic enzyme family.</text>
</comment>
<dbReference type="PANTHER" id="PTHR48081:SF8">
    <property type="entry name" value="ALPHA_BETA HYDROLASE FOLD-3 DOMAIN-CONTAINING PROTEIN-RELATED"/>
    <property type="match status" value="1"/>
</dbReference>
<evidence type="ECO:0000313" key="5">
    <source>
        <dbReference type="Proteomes" id="UP001500305"/>
    </source>
</evidence>
<dbReference type="SUPFAM" id="SSF53474">
    <property type="entry name" value="alpha/beta-Hydrolases"/>
    <property type="match status" value="1"/>
</dbReference>
<dbReference type="InterPro" id="IPR002168">
    <property type="entry name" value="Lipase_GDXG_HIS_AS"/>
</dbReference>
<dbReference type="EMBL" id="BAAATR010000053">
    <property type="protein sequence ID" value="GAA2275815.1"/>
    <property type="molecule type" value="Genomic_DNA"/>
</dbReference>
<comment type="caution">
    <text evidence="4">The sequence shown here is derived from an EMBL/GenBank/DDBJ whole genome shotgun (WGS) entry which is preliminary data.</text>
</comment>
<feature type="domain" description="Alpha/beta hydrolase fold-3" evidence="3">
    <location>
        <begin position="87"/>
        <end position="295"/>
    </location>
</feature>